<evidence type="ECO:0000256" key="2">
    <source>
        <dbReference type="ARBA" id="ARBA00022448"/>
    </source>
</evidence>
<name>A0AAF0Y154_9TREE</name>
<keyword evidence="5 8" id="KW-1133">Transmembrane helix</keyword>
<gene>
    <name evidence="10" type="primary">DIP5_10</name>
    <name evidence="10" type="ORF">LOC62_01G001691</name>
</gene>
<comment type="subcellular location">
    <subcellularLocation>
        <location evidence="1">Membrane</location>
        <topology evidence="1">Multi-pass membrane protein</topology>
    </subcellularLocation>
</comment>
<dbReference type="AlphaFoldDB" id="A0AAF0Y154"/>
<evidence type="ECO:0000256" key="7">
    <source>
        <dbReference type="SAM" id="MobiDB-lite"/>
    </source>
</evidence>
<feature type="transmembrane region" description="Helical" evidence="8">
    <location>
        <begin position="239"/>
        <end position="259"/>
    </location>
</feature>
<dbReference type="PROSITE" id="PS00218">
    <property type="entry name" value="AMINO_ACID_PERMEASE_1"/>
    <property type="match status" value="1"/>
</dbReference>
<feature type="transmembrane region" description="Helical" evidence="8">
    <location>
        <begin position="52"/>
        <end position="73"/>
    </location>
</feature>
<feature type="transmembrane region" description="Helical" evidence="8">
    <location>
        <begin position="383"/>
        <end position="401"/>
    </location>
</feature>
<evidence type="ECO:0000256" key="5">
    <source>
        <dbReference type="ARBA" id="ARBA00022989"/>
    </source>
</evidence>
<feature type="transmembrane region" description="Helical" evidence="8">
    <location>
        <begin position="336"/>
        <end position="355"/>
    </location>
</feature>
<evidence type="ECO:0000259" key="9">
    <source>
        <dbReference type="Pfam" id="PF00324"/>
    </source>
</evidence>
<dbReference type="GO" id="GO:0015171">
    <property type="term" value="F:amino acid transmembrane transporter activity"/>
    <property type="evidence" value="ECO:0007669"/>
    <property type="project" value="TreeGrafter"/>
</dbReference>
<accession>A0AAF0Y154</accession>
<feature type="transmembrane region" description="Helical" evidence="8">
    <location>
        <begin position="491"/>
        <end position="511"/>
    </location>
</feature>
<dbReference type="RefSeq" id="XP_062624172.1">
    <property type="nucleotide sequence ID" value="XM_062768188.1"/>
</dbReference>
<keyword evidence="6 8" id="KW-0472">Membrane</keyword>
<dbReference type="EMBL" id="CP086714">
    <property type="protein sequence ID" value="WOO78140.1"/>
    <property type="molecule type" value="Genomic_DNA"/>
</dbReference>
<feature type="transmembrane region" description="Helical" evidence="8">
    <location>
        <begin position="79"/>
        <end position="99"/>
    </location>
</feature>
<feature type="transmembrane region" description="Helical" evidence="8">
    <location>
        <begin position="190"/>
        <end position="211"/>
    </location>
</feature>
<dbReference type="PIRSF" id="PIRSF006060">
    <property type="entry name" value="AA_transporter"/>
    <property type="match status" value="1"/>
</dbReference>
<evidence type="ECO:0000256" key="6">
    <source>
        <dbReference type="ARBA" id="ARBA00023136"/>
    </source>
</evidence>
<dbReference type="PANTHER" id="PTHR43341">
    <property type="entry name" value="AMINO ACID PERMEASE"/>
    <property type="match status" value="1"/>
</dbReference>
<evidence type="ECO:0000313" key="11">
    <source>
        <dbReference type="Proteomes" id="UP000827549"/>
    </source>
</evidence>
<keyword evidence="3 8" id="KW-0812">Transmembrane</keyword>
<feature type="transmembrane region" description="Helical" evidence="8">
    <location>
        <begin position="280"/>
        <end position="299"/>
    </location>
</feature>
<dbReference type="GO" id="GO:0016020">
    <property type="term" value="C:membrane"/>
    <property type="evidence" value="ECO:0007669"/>
    <property type="project" value="UniProtKB-SubCell"/>
</dbReference>
<keyword evidence="4" id="KW-0029">Amino-acid transport</keyword>
<feature type="transmembrane region" description="Helical" evidence="8">
    <location>
        <begin position="119"/>
        <end position="139"/>
    </location>
</feature>
<feature type="transmembrane region" description="Helical" evidence="8">
    <location>
        <begin position="449"/>
        <end position="471"/>
    </location>
</feature>
<evidence type="ECO:0000256" key="8">
    <source>
        <dbReference type="SAM" id="Phobius"/>
    </source>
</evidence>
<proteinExistence type="predicted"/>
<evidence type="ECO:0000256" key="1">
    <source>
        <dbReference type="ARBA" id="ARBA00004141"/>
    </source>
</evidence>
<sequence length="560" mass="60901">MAKDYDSDSPGPYEGSNEKALGNDFTTPVDDDSTDNQPRQEETHRSLKPRQISMIAIGGAIGAGFLVGSGTSLSRSGPASMLIAYICMGFCCFATMIALGEMSTKFPTKKGFAGHATRCVDPALGFATALIYLCKYLIVSPNQLVAGSLMIRYWSDLNGAVWVTILGALVFAINLLGIKWFGEVEFWLSLFKITVLTGLIILGLIIDLGGVPGQDRIGFRYWKKAAFKSYKIPGKKGQFLGFVNALVLALLAFMGSELLGMTVGEAKNPRKTIPSAVKKTFFRIAFFFVFGTFVVGLVADSTSPLLATGSGSHGGSSASPWVVAIKLANIKVLPGIINGCLLVYTISAAVSDQYISSRTLYGMAMDGHAPACFKYCTRRGVPITAFAFTGAFMGLAYLVAADSALVIFNYFVNTVTLFGGLSWIAILGSHIGFMRGHKAQGIPRSALPFAFRFQPYMSWIALVITLVLMLFKGFDSFLPISKFSTTGYKSFITHYIGLPVFVFGYFGYKIVHKTKIVDPKTMDLVAGGREFHDVVEDDEEEVAYKAMTFKQKVGYQIKNW</sequence>
<feature type="domain" description="Amino acid permease/ SLC12A" evidence="9">
    <location>
        <begin position="52"/>
        <end position="516"/>
    </location>
</feature>
<feature type="region of interest" description="Disordered" evidence="7">
    <location>
        <begin position="1"/>
        <end position="48"/>
    </location>
</feature>
<dbReference type="InterPro" id="IPR050524">
    <property type="entry name" value="APC_YAT"/>
</dbReference>
<dbReference type="Proteomes" id="UP000827549">
    <property type="component" value="Chromosome 1"/>
</dbReference>
<evidence type="ECO:0000256" key="3">
    <source>
        <dbReference type="ARBA" id="ARBA00022692"/>
    </source>
</evidence>
<dbReference type="GeneID" id="87804946"/>
<feature type="transmembrane region" description="Helical" evidence="8">
    <location>
        <begin position="159"/>
        <end position="178"/>
    </location>
</feature>
<organism evidence="10 11">
    <name type="scientific">Vanrija pseudolonga</name>
    <dbReference type="NCBI Taxonomy" id="143232"/>
    <lineage>
        <taxon>Eukaryota</taxon>
        <taxon>Fungi</taxon>
        <taxon>Dikarya</taxon>
        <taxon>Basidiomycota</taxon>
        <taxon>Agaricomycotina</taxon>
        <taxon>Tremellomycetes</taxon>
        <taxon>Trichosporonales</taxon>
        <taxon>Trichosporonaceae</taxon>
        <taxon>Vanrija</taxon>
    </lineage>
</organism>
<protein>
    <submittedName>
        <fullName evidence="10">Dicarboxylic amino acid permease</fullName>
    </submittedName>
</protein>
<feature type="transmembrane region" description="Helical" evidence="8">
    <location>
        <begin position="407"/>
        <end position="428"/>
    </location>
</feature>
<reference evidence="10" key="1">
    <citation type="submission" date="2023-10" db="EMBL/GenBank/DDBJ databases">
        <authorList>
            <person name="Noh H."/>
        </authorList>
    </citation>
    <scope>NUCLEOTIDE SEQUENCE</scope>
    <source>
        <strain evidence="10">DUCC4014</strain>
    </source>
</reference>
<evidence type="ECO:0000256" key="4">
    <source>
        <dbReference type="ARBA" id="ARBA00022970"/>
    </source>
</evidence>
<dbReference type="Gene3D" id="1.20.1740.10">
    <property type="entry name" value="Amino acid/polyamine transporter I"/>
    <property type="match status" value="1"/>
</dbReference>
<dbReference type="Pfam" id="PF00324">
    <property type="entry name" value="AA_permease"/>
    <property type="match status" value="1"/>
</dbReference>
<dbReference type="InterPro" id="IPR004840">
    <property type="entry name" value="Amino_acid_permease_CS"/>
</dbReference>
<dbReference type="InterPro" id="IPR004841">
    <property type="entry name" value="AA-permease/SLC12A_dom"/>
</dbReference>
<keyword evidence="2" id="KW-0813">Transport</keyword>
<dbReference type="FunFam" id="1.20.1740.10:FF:000001">
    <property type="entry name" value="Amino acid permease"/>
    <property type="match status" value="1"/>
</dbReference>
<keyword evidence="11" id="KW-1185">Reference proteome</keyword>
<dbReference type="PANTHER" id="PTHR43341:SF9">
    <property type="entry name" value="DICARBOXYLIC AMINO ACID PERMEASE"/>
    <property type="match status" value="1"/>
</dbReference>
<evidence type="ECO:0000313" key="10">
    <source>
        <dbReference type="EMBL" id="WOO78140.1"/>
    </source>
</evidence>